<feature type="domain" description="Glycosyl transferase family 1" evidence="1">
    <location>
        <begin position="218"/>
        <end position="359"/>
    </location>
</feature>
<dbReference type="GO" id="GO:0016757">
    <property type="term" value="F:glycosyltransferase activity"/>
    <property type="evidence" value="ECO:0007669"/>
    <property type="project" value="InterPro"/>
</dbReference>
<organism evidence="2 3">
    <name type="scientific">Phorcysia thermohydrogeniphila</name>
    <dbReference type="NCBI Taxonomy" id="936138"/>
    <lineage>
        <taxon>Bacteria</taxon>
        <taxon>Pseudomonadati</taxon>
        <taxon>Aquificota</taxon>
        <taxon>Aquificia</taxon>
        <taxon>Desulfurobacteriales</taxon>
        <taxon>Desulfurobacteriaceae</taxon>
        <taxon>Phorcysia</taxon>
    </lineage>
</organism>
<name>A0A4V2PDB1_9BACT</name>
<dbReference type="Pfam" id="PF00534">
    <property type="entry name" value="Glycos_transf_1"/>
    <property type="match status" value="1"/>
</dbReference>
<protein>
    <submittedName>
        <fullName evidence="2">Glycosyltransferase involved in cell wall biosynthesis</fullName>
    </submittedName>
</protein>
<gene>
    <name evidence="2" type="ORF">CLV27_0881</name>
</gene>
<evidence type="ECO:0000259" key="1">
    <source>
        <dbReference type="Pfam" id="PF00534"/>
    </source>
</evidence>
<keyword evidence="3" id="KW-1185">Reference proteome</keyword>
<dbReference type="Proteomes" id="UP000295777">
    <property type="component" value="Unassembled WGS sequence"/>
</dbReference>
<dbReference type="EMBL" id="SMFV01000003">
    <property type="protein sequence ID" value="TCK04456.1"/>
    <property type="molecule type" value="Genomic_DNA"/>
</dbReference>
<sequence>MKIAVLTSRYPTEKEPYNHMFVHTRNREYVEKGVYVSVFVPSKNKYFYTFEGINVYRLPTFEIIKKLESFDITFIHLLHTYPIKEIDGSIIYNHIIKFEIPVLFFIHGIEVQKISKSYKDEVEITNPKSILRALYHDFYQIPKIKKIIKSLLNYSKCRFISVSKWMLKEVYDNLKINLSSKAVVIPNGIDTNLFVYDNHWNYRYKVLTLRPLILKGKYALDLAVLTMKHIKQDKVNLTIYGKGKDESKIKDFINKQELSRRVKIINKFLQHKEIPIIHKNFGLYYAVTRMDAQGVSMCEAMASGLPVISFNVCGIPEFVKHNKTGILIEPFNIQEAANWIENLTYDKNLYIRISENARKFIETIDIKNTTQKELDIAKSLM</sequence>
<reference evidence="2 3" key="1">
    <citation type="submission" date="2019-03" db="EMBL/GenBank/DDBJ databases">
        <title>Genomic Encyclopedia of Archaeal and Bacterial Type Strains, Phase II (KMG-II): from individual species to whole genera.</title>
        <authorList>
            <person name="Goeker M."/>
        </authorList>
    </citation>
    <scope>NUCLEOTIDE SEQUENCE [LARGE SCALE GENOMIC DNA]</scope>
    <source>
        <strain evidence="2 3">DSM 24425</strain>
    </source>
</reference>
<comment type="caution">
    <text evidence="2">The sequence shown here is derived from an EMBL/GenBank/DDBJ whole genome shotgun (WGS) entry which is preliminary data.</text>
</comment>
<evidence type="ECO:0000313" key="3">
    <source>
        <dbReference type="Proteomes" id="UP000295777"/>
    </source>
</evidence>
<accession>A0A4V2PDB1</accession>
<dbReference type="Gene3D" id="3.40.50.2000">
    <property type="entry name" value="Glycogen Phosphorylase B"/>
    <property type="match status" value="2"/>
</dbReference>
<dbReference type="InterPro" id="IPR050194">
    <property type="entry name" value="Glycosyltransferase_grp1"/>
</dbReference>
<dbReference type="AlphaFoldDB" id="A0A4V2PDB1"/>
<dbReference type="RefSeq" id="WP_132526199.1">
    <property type="nucleotide sequence ID" value="NZ_SMFV01000003.1"/>
</dbReference>
<evidence type="ECO:0000313" key="2">
    <source>
        <dbReference type="EMBL" id="TCK04456.1"/>
    </source>
</evidence>
<keyword evidence="2" id="KW-0808">Transferase</keyword>
<dbReference type="CDD" id="cd03801">
    <property type="entry name" value="GT4_PimA-like"/>
    <property type="match status" value="1"/>
</dbReference>
<dbReference type="OrthoDB" id="3199616at2"/>
<dbReference type="SUPFAM" id="SSF53756">
    <property type="entry name" value="UDP-Glycosyltransferase/glycogen phosphorylase"/>
    <property type="match status" value="1"/>
</dbReference>
<dbReference type="InterPro" id="IPR001296">
    <property type="entry name" value="Glyco_trans_1"/>
</dbReference>
<proteinExistence type="predicted"/>
<dbReference type="PANTHER" id="PTHR45947">
    <property type="entry name" value="SULFOQUINOVOSYL TRANSFERASE SQD2"/>
    <property type="match status" value="1"/>
</dbReference>
<dbReference type="PANTHER" id="PTHR45947:SF15">
    <property type="entry name" value="TEICHURONIC ACID BIOSYNTHESIS GLYCOSYLTRANSFERASE TUAC-RELATED"/>
    <property type="match status" value="1"/>
</dbReference>